<organism evidence="13 14">
    <name type="scientific">Streptacidiphilus cavernicola</name>
    <dbReference type="NCBI Taxonomy" id="3342716"/>
    <lineage>
        <taxon>Bacteria</taxon>
        <taxon>Bacillati</taxon>
        <taxon>Actinomycetota</taxon>
        <taxon>Actinomycetes</taxon>
        <taxon>Kitasatosporales</taxon>
        <taxon>Streptomycetaceae</taxon>
        <taxon>Streptacidiphilus</taxon>
    </lineage>
</organism>
<dbReference type="Pfam" id="PF05425">
    <property type="entry name" value="CopD"/>
    <property type="match status" value="1"/>
</dbReference>
<keyword evidence="14" id="KW-1185">Reference proteome</keyword>
<dbReference type="InterPro" id="IPR032694">
    <property type="entry name" value="CopC/D"/>
</dbReference>
<dbReference type="Pfam" id="PF04234">
    <property type="entry name" value="CopC"/>
    <property type="match status" value="1"/>
</dbReference>
<keyword evidence="8 10" id="KW-0472">Membrane</keyword>
<feature type="region of interest" description="Disordered" evidence="9">
    <location>
        <begin position="1"/>
        <end position="29"/>
    </location>
</feature>
<evidence type="ECO:0000256" key="8">
    <source>
        <dbReference type="ARBA" id="ARBA00023136"/>
    </source>
</evidence>
<dbReference type="SUPFAM" id="SSF81296">
    <property type="entry name" value="E set domains"/>
    <property type="match status" value="1"/>
</dbReference>
<feature type="compositionally biased region" description="Gly residues" evidence="9">
    <location>
        <begin position="454"/>
        <end position="467"/>
    </location>
</feature>
<evidence type="ECO:0000256" key="4">
    <source>
        <dbReference type="ARBA" id="ARBA00022723"/>
    </source>
</evidence>
<keyword evidence="7" id="KW-0186">Copper</keyword>
<feature type="transmembrane region" description="Helical" evidence="10">
    <location>
        <begin position="509"/>
        <end position="531"/>
    </location>
</feature>
<comment type="caution">
    <text evidence="13">The sequence shown here is derived from an EMBL/GenBank/DDBJ whole genome shotgun (WGS) entry which is preliminary data.</text>
</comment>
<dbReference type="RefSeq" id="WP_380536522.1">
    <property type="nucleotide sequence ID" value="NZ_JBHFAB010000009.1"/>
</dbReference>
<dbReference type="InterPro" id="IPR014756">
    <property type="entry name" value="Ig_E-set"/>
</dbReference>
<evidence type="ECO:0000256" key="2">
    <source>
        <dbReference type="ARBA" id="ARBA00022475"/>
    </source>
</evidence>
<evidence type="ECO:0000313" key="14">
    <source>
        <dbReference type="Proteomes" id="UP001592531"/>
    </source>
</evidence>
<dbReference type="InterPro" id="IPR008457">
    <property type="entry name" value="Cu-R_CopD_dom"/>
</dbReference>
<gene>
    <name evidence="13" type="ORF">ACEZDE_14995</name>
</gene>
<feature type="region of interest" description="Disordered" evidence="9">
    <location>
        <begin position="536"/>
        <end position="568"/>
    </location>
</feature>
<evidence type="ECO:0000256" key="5">
    <source>
        <dbReference type="ARBA" id="ARBA00022729"/>
    </source>
</evidence>
<evidence type="ECO:0000313" key="13">
    <source>
        <dbReference type="EMBL" id="MFC1417938.1"/>
    </source>
</evidence>
<dbReference type="InterPro" id="IPR014755">
    <property type="entry name" value="Cu-Rt/internalin_Ig-like"/>
</dbReference>
<sequence>MTQTATATASASRFLGPRPRLGGSSRGTAPRGRFRAAALLTLLAAMFGLMLAGATGASAHAALLSTDPKQGSVVQTAPTQIVLHFSEQVTLEQDAMRVYDPAGKRIDTGGTGHAGSDDTTARVALVPGLAEGTYTVAWRAISADTHPVSGAFTFSYGHASATTSVAGEQATKGSTLVGALYGASRSVQYGAYALLVGPVALVLLCWPAGVRLRAVQRLMLGGWAGLLLATVAQLLLRGPYEAAKGLGGFFDLTMIQQTLHEHLGTMLVVRILLLAAAGVFLSLLGGQAGVGLPETERTDPAAERRLRVTLGIAGAVLAIALACTWALADHASVGMQVDLAVPLDVVHILSMGCWLGGLAAVLLGLRTAAADGGIGPEQVQRFSTVALCSVTALVGTGVYQAWRGLGSWDAFTGTTYGRLLLVKIGAVLVILAAAWMSRRWTAILRTEPRGGDAVGGDVAAGGGGDPGAGSVPATAPADPVRAAQLARQQAARRSVAVARAREASPARGMLLRSVLLELTFAVIVLVVTTLLTNAPPGRSVTAQAQGRSQTGTSTQSGPVDLNLAFDTGGSTDNAKGKVSIDIDPARVGTNQLHAYVYDSSGKPADEPELDIRVILPAKSLGPFDVQLDKLDVGHWASSTLQLPMAGSWQLQVIIRSDDIDETTVTAPMQVSS</sequence>
<evidence type="ECO:0000256" key="6">
    <source>
        <dbReference type="ARBA" id="ARBA00022989"/>
    </source>
</evidence>
<feature type="transmembrane region" description="Helical" evidence="10">
    <location>
        <begin position="267"/>
        <end position="285"/>
    </location>
</feature>
<feature type="domain" description="Copper resistance protein D" evidence="12">
    <location>
        <begin position="379"/>
        <end position="446"/>
    </location>
</feature>
<evidence type="ECO:0000256" key="10">
    <source>
        <dbReference type="SAM" id="Phobius"/>
    </source>
</evidence>
<dbReference type="PANTHER" id="PTHR34820">
    <property type="entry name" value="INNER MEMBRANE PROTEIN YEBZ"/>
    <property type="match status" value="1"/>
</dbReference>
<feature type="transmembrane region" description="Helical" evidence="10">
    <location>
        <begin position="189"/>
        <end position="206"/>
    </location>
</feature>
<evidence type="ECO:0000259" key="11">
    <source>
        <dbReference type="Pfam" id="PF04234"/>
    </source>
</evidence>
<evidence type="ECO:0000259" key="12">
    <source>
        <dbReference type="Pfam" id="PF05425"/>
    </source>
</evidence>
<accession>A0ABV6VWC5</accession>
<keyword evidence="5" id="KW-0732">Signal</keyword>
<evidence type="ECO:0000256" key="1">
    <source>
        <dbReference type="ARBA" id="ARBA00004651"/>
    </source>
</evidence>
<feature type="transmembrane region" description="Helical" evidence="10">
    <location>
        <begin position="348"/>
        <end position="369"/>
    </location>
</feature>
<evidence type="ECO:0000256" key="9">
    <source>
        <dbReference type="SAM" id="MobiDB-lite"/>
    </source>
</evidence>
<keyword evidence="3 10" id="KW-0812">Transmembrane</keyword>
<dbReference type="Gene3D" id="2.60.40.1220">
    <property type="match status" value="1"/>
</dbReference>
<proteinExistence type="predicted"/>
<evidence type="ECO:0000256" key="7">
    <source>
        <dbReference type="ARBA" id="ARBA00023008"/>
    </source>
</evidence>
<feature type="domain" description="CopC" evidence="11">
    <location>
        <begin position="60"/>
        <end position="155"/>
    </location>
</feature>
<feature type="transmembrane region" description="Helical" evidence="10">
    <location>
        <begin position="218"/>
        <end position="236"/>
    </location>
</feature>
<dbReference type="EMBL" id="JBHFAB010000009">
    <property type="protein sequence ID" value="MFC1417938.1"/>
    <property type="molecule type" value="Genomic_DNA"/>
</dbReference>
<comment type="subcellular location">
    <subcellularLocation>
        <location evidence="1">Cell membrane</location>
        <topology evidence="1">Multi-pass membrane protein</topology>
    </subcellularLocation>
</comment>
<keyword evidence="6 10" id="KW-1133">Transmembrane helix</keyword>
<feature type="transmembrane region" description="Helical" evidence="10">
    <location>
        <begin position="419"/>
        <end position="436"/>
    </location>
</feature>
<dbReference type="PANTHER" id="PTHR34820:SF4">
    <property type="entry name" value="INNER MEMBRANE PROTEIN YEBZ"/>
    <property type="match status" value="1"/>
</dbReference>
<feature type="compositionally biased region" description="Polar residues" evidence="9">
    <location>
        <begin position="540"/>
        <end position="557"/>
    </location>
</feature>
<keyword evidence="4" id="KW-0479">Metal-binding</keyword>
<feature type="transmembrane region" description="Helical" evidence="10">
    <location>
        <begin position="381"/>
        <end position="399"/>
    </location>
</feature>
<reference evidence="13 14" key="1">
    <citation type="submission" date="2024-09" db="EMBL/GenBank/DDBJ databases">
        <authorList>
            <person name="Lee S.D."/>
        </authorList>
    </citation>
    <scope>NUCLEOTIDE SEQUENCE [LARGE SCALE GENOMIC DNA]</scope>
    <source>
        <strain evidence="13 14">N8-3</strain>
    </source>
</reference>
<feature type="transmembrane region" description="Helical" evidence="10">
    <location>
        <begin position="306"/>
        <end position="328"/>
    </location>
</feature>
<evidence type="ECO:0000256" key="3">
    <source>
        <dbReference type="ARBA" id="ARBA00022692"/>
    </source>
</evidence>
<dbReference type="InterPro" id="IPR007348">
    <property type="entry name" value="CopC_dom"/>
</dbReference>
<name>A0ABV6VWC5_9ACTN</name>
<keyword evidence="2" id="KW-1003">Cell membrane</keyword>
<feature type="compositionally biased region" description="Low complexity" evidence="9">
    <location>
        <begin position="1"/>
        <end position="27"/>
    </location>
</feature>
<protein>
    <submittedName>
        <fullName evidence="13">Copper resistance CopC/CopD family protein</fullName>
    </submittedName>
</protein>
<feature type="region of interest" description="Disordered" evidence="9">
    <location>
        <begin position="454"/>
        <end position="475"/>
    </location>
</feature>
<dbReference type="Proteomes" id="UP001592531">
    <property type="component" value="Unassembled WGS sequence"/>
</dbReference>